<feature type="region of interest" description="Disordered" evidence="1">
    <location>
        <begin position="72"/>
        <end position="108"/>
    </location>
</feature>
<feature type="domain" description="HTH cro/C1-type" evidence="2">
    <location>
        <begin position="15"/>
        <end position="66"/>
    </location>
</feature>
<comment type="caution">
    <text evidence="3">The sequence shown here is derived from an EMBL/GenBank/DDBJ whole genome shotgun (WGS) entry which is preliminary data.</text>
</comment>
<name>A0ABV8MVM6_9NEIS</name>
<gene>
    <name evidence="3" type="ORF">ACFOW7_19000</name>
</gene>
<evidence type="ECO:0000256" key="1">
    <source>
        <dbReference type="SAM" id="MobiDB-lite"/>
    </source>
</evidence>
<proteinExistence type="predicted"/>
<accession>A0ABV8MVM6</accession>
<dbReference type="Proteomes" id="UP001595791">
    <property type="component" value="Unassembled WGS sequence"/>
</dbReference>
<feature type="compositionally biased region" description="Polar residues" evidence="1">
    <location>
        <begin position="72"/>
        <end position="92"/>
    </location>
</feature>
<dbReference type="SMART" id="SM00530">
    <property type="entry name" value="HTH_XRE"/>
    <property type="match status" value="1"/>
</dbReference>
<organism evidence="3 4">
    <name type="scientific">Chitinimonas lacunae</name>
    <dbReference type="NCBI Taxonomy" id="1963018"/>
    <lineage>
        <taxon>Bacteria</taxon>
        <taxon>Pseudomonadati</taxon>
        <taxon>Pseudomonadota</taxon>
        <taxon>Betaproteobacteria</taxon>
        <taxon>Neisseriales</taxon>
        <taxon>Chitinibacteraceae</taxon>
        <taxon>Chitinimonas</taxon>
    </lineage>
</organism>
<keyword evidence="4" id="KW-1185">Reference proteome</keyword>
<sequence>MDYPIRIPSQLRPILRGFRKQAGLTQAGLAQQLGITQQSYAELEARPEAASFERLYKVLRLLNVELILTTSSPEPENAVTGSTQLPDTSSVADSAAPACEVTRRRGDR</sequence>
<evidence type="ECO:0000259" key="2">
    <source>
        <dbReference type="PROSITE" id="PS50943"/>
    </source>
</evidence>
<dbReference type="InterPro" id="IPR001387">
    <property type="entry name" value="Cro/C1-type_HTH"/>
</dbReference>
<dbReference type="PROSITE" id="PS50943">
    <property type="entry name" value="HTH_CROC1"/>
    <property type="match status" value="1"/>
</dbReference>
<evidence type="ECO:0000313" key="4">
    <source>
        <dbReference type="Proteomes" id="UP001595791"/>
    </source>
</evidence>
<reference evidence="4" key="1">
    <citation type="journal article" date="2019" name="Int. J. Syst. Evol. Microbiol.">
        <title>The Global Catalogue of Microorganisms (GCM) 10K type strain sequencing project: providing services to taxonomists for standard genome sequencing and annotation.</title>
        <authorList>
            <consortium name="The Broad Institute Genomics Platform"/>
            <consortium name="The Broad Institute Genome Sequencing Center for Infectious Disease"/>
            <person name="Wu L."/>
            <person name="Ma J."/>
        </authorList>
    </citation>
    <scope>NUCLEOTIDE SEQUENCE [LARGE SCALE GENOMIC DNA]</scope>
    <source>
        <strain evidence="4">LMG 29894</strain>
    </source>
</reference>
<dbReference type="RefSeq" id="WP_378167361.1">
    <property type="nucleotide sequence ID" value="NZ_JBHSBU010000001.1"/>
</dbReference>
<evidence type="ECO:0000313" key="3">
    <source>
        <dbReference type="EMBL" id="MFC4161429.1"/>
    </source>
</evidence>
<dbReference type="SUPFAM" id="SSF47413">
    <property type="entry name" value="lambda repressor-like DNA-binding domains"/>
    <property type="match status" value="1"/>
</dbReference>
<dbReference type="CDD" id="cd00093">
    <property type="entry name" value="HTH_XRE"/>
    <property type="match status" value="1"/>
</dbReference>
<dbReference type="InterPro" id="IPR010982">
    <property type="entry name" value="Lambda_DNA-bd_dom_sf"/>
</dbReference>
<protein>
    <submittedName>
        <fullName evidence="3">Helix-turn-helix transcriptional regulator</fullName>
    </submittedName>
</protein>
<dbReference type="Gene3D" id="1.10.260.40">
    <property type="entry name" value="lambda repressor-like DNA-binding domains"/>
    <property type="match status" value="1"/>
</dbReference>
<dbReference type="EMBL" id="JBHSBU010000001">
    <property type="protein sequence ID" value="MFC4161429.1"/>
    <property type="molecule type" value="Genomic_DNA"/>
</dbReference>
<dbReference type="Pfam" id="PF01381">
    <property type="entry name" value="HTH_3"/>
    <property type="match status" value="1"/>
</dbReference>